<evidence type="ECO:0008006" key="4">
    <source>
        <dbReference type="Google" id="ProtNLM"/>
    </source>
</evidence>
<evidence type="ECO:0000313" key="3">
    <source>
        <dbReference type="Proteomes" id="UP000308768"/>
    </source>
</evidence>
<keyword evidence="1" id="KW-0472">Membrane</keyword>
<organism evidence="2 3">
    <name type="scientific">Cryomyces minteri</name>
    <dbReference type="NCBI Taxonomy" id="331657"/>
    <lineage>
        <taxon>Eukaryota</taxon>
        <taxon>Fungi</taxon>
        <taxon>Dikarya</taxon>
        <taxon>Ascomycota</taxon>
        <taxon>Pezizomycotina</taxon>
        <taxon>Dothideomycetes</taxon>
        <taxon>Dothideomycetes incertae sedis</taxon>
        <taxon>Cryomyces</taxon>
    </lineage>
</organism>
<evidence type="ECO:0000256" key="1">
    <source>
        <dbReference type="SAM" id="Phobius"/>
    </source>
</evidence>
<dbReference type="OrthoDB" id="5316097at2759"/>
<dbReference type="AlphaFoldDB" id="A0A4U0VCJ6"/>
<protein>
    <recommendedName>
        <fullName evidence="4">DUF4267 domain-containing protein</fullName>
    </recommendedName>
</protein>
<evidence type="ECO:0000313" key="2">
    <source>
        <dbReference type="EMBL" id="TKA46688.1"/>
    </source>
</evidence>
<dbReference type="Proteomes" id="UP000308768">
    <property type="component" value="Unassembled WGS sequence"/>
</dbReference>
<proteinExistence type="predicted"/>
<feature type="transmembrane region" description="Helical" evidence="1">
    <location>
        <begin position="108"/>
        <end position="126"/>
    </location>
</feature>
<keyword evidence="1" id="KW-0812">Transmembrane</keyword>
<sequence length="127" mass="13332">MPHLWALPTALLFGAGGSALSLYAFVSPRGAARVFGLDIEKSNSASSNDLALQWVRIFGGRNLAIGLAIFAFYRQRMPRAVGTLLLCITAAGTVDTVVTGLWGVTDKAWGHAVGTAVLGLTGWALVM</sequence>
<dbReference type="InterPro" id="IPR025363">
    <property type="entry name" value="DUF4267"/>
</dbReference>
<accession>A0A4U0VCJ6</accession>
<comment type="caution">
    <text evidence="2">The sequence shown here is derived from an EMBL/GenBank/DDBJ whole genome shotgun (WGS) entry which is preliminary data.</text>
</comment>
<reference evidence="2 3" key="1">
    <citation type="submission" date="2017-03" db="EMBL/GenBank/DDBJ databases">
        <title>Genomes of endolithic fungi from Antarctica.</title>
        <authorList>
            <person name="Coleine C."/>
            <person name="Masonjones S."/>
            <person name="Stajich J.E."/>
        </authorList>
    </citation>
    <scope>NUCLEOTIDE SEQUENCE [LARGE SCALE GENOMIC DNA]</scope>
    <source>
        <strain evidence="2 3">CCFEE 5187</strain>
    </source>
</reference>
<name>A0A4U0VCJ6_9PEZI</name>
<feature type="transmembrane region" description="Helical" evidence="1">
    <location>
        <begin position="80"/>
        <end position="102"/>
    </location>
</feature>
<keyword evidence="1" id="KW-1133">Transmembrane helix</keyword>
<gene>
    <name evidence="2" type="ORF">B0A49_12594</name>
</gene>
<dbReference type="EMBL" id="NAJN01002921">
    <property type="protein sequence ID" value="TKA46688.1"/>
    <property type="molecule type" value="Genomic_DNA"/>
</dbReference>
<keyword evidence="3" id="KW-1185">Reference proteome</keyword>
<dbReference type="Pfam" id="PF14087">
    <property type="entry name" value="DUF4267"/>
    <property type="match status" value="1"/>
</dbReference>